<evidence type="ECO:0000313" key="6">
    <source>
        <dbReference type="EnsemblMetazoa" id="Aqu2.1.18921_001"/>
    </source>
</evidence>
<dbReference type="Pfam" id="PF21599">
    <property type="entry name" value="ZSWIM3_N"/>
    <property type="match status" value="1"/>
</dbReference>
<evidence type="ECO:0000259" key="5">
    <source>
        <dbReference type="PROSITE" id="PS50016"/>
    </source>
</evidence>
<dbReference type="InterPro" id="IPR019787">
    <property type="entry name" value="Znf_PHD-finger"/>
</dbReference>
<reference evidence="6" key="1">
    <citation type="submission" date="2017-05" db="UniProtKB">
        <authorList>
            <consortium name="EnsemblMetazoa"/>
        </authorList>
    </citation>
    <scope>IDENTIFICATION</scope>
</reference>
<evidence type="ECO:0000256" key="1">
    <source>
        <dbReference type="ARBA" id="ARBA00022723"/>
    </source>
</evidence>
<evidence type="ECO:0000256" key="2">
    <source>
        <dbReference type="ARBA" id="ARBA00022771"/>
    </source>
</evidence>
<protein>
    <recommendedName>
        <fullName evidence="5">PHD-type domain-containing protein</fullName>
    </recommendedName>
</protein>
<keyword evidence="3" id="KW-0862">Zinc</keyword>
<dbReference type="AlphaFoldDB" id="A0A1X7TVJ8"/>
<name>A0A1X7TVJ8_AMPQE</name>
<keyword evidence="2 4" id="KW-0863">Zinc-finger</keyword>
<sequence>MAAVVSKSVSSAEHSEAKARPQVPSFVLGERFESYDELEAKLKQYEKATYTQWWKRDCRTVDAAKRRVNRQLSDKIRYYEVVFKCINGGRKFKSKGEGIRSTMTFRQNCPAELSLIASEDGNGLVVKKFLDEHNHPVNKQLFRQLPKQRKLSNSEEEEAKQLLELRCNKKLLQDKLSSVSGKAVLLKDLSNLKTKKNNEKTRNNLETTVKTLIEKHDISLPTKLKKRGRPKGHELTVIGLPTKKRKCSESKVLPFIKLSTRMKQKVILEWFVDKDVATRALGSPPSLIEEHNVEIKPELIHEGVLDENVDVHLVRPFFTTDAWLCVTNVVQEKQKTHVYYCNCCHQDLENFPSIGCDHCLLWTHLKCCGLKDRPKTRYWFCRKCHTNPTL</sequence>
<proteinExistence type="predicted"/>
<dbReference type="EnsemblMetazoa" id="Aqu2.1.18921_001">
    <property type="protein sequence ID" value="Aqu2.1.18921_001"/>
    <property type="gene ID" value="Aqu2.1.18921"/>
</dbReference>
<evidence type="ECO:0000256" key="3">
    <source>
        <dbReference type="ARBA" id="ARBA00022833"/>
    </source>
</evidence>
<dbReference type="OrthoDB" id="6717041at2759"/>
<dbReference type="Gene3D" id="3.30.40.10">
    <property type="entry name" value="Zinc/RING finger domain, C3HC4 (zinc finger)"/>
    <property type="match status" value="1"/>
</dbReference>
<dbReference type="InParanoid" id="A0A1X7TVJ8"/>
<dbReference type="STRING" id="400682.A0A1X7TVJ8"/>
<keyword evidence="1" id="KW-0479">Metal-binding</keyword>
<dbReference type="SUPFAM" id="SSF57903">
    <property type="entry name" value="FYVE/PHD zinc finger"/>
    <property type="match status" value="1"/>
</dbReference>
<dbReference type="PROSITE" id="PS50016">
    <property type="entry name" value="ZF_PHD_2"/>
    <property type="match status" value="1"/>
</dbReference>
<dbReference type="InterPro" id="IPR013083">
    <property type="entry name" value="Znf_RING/FYVE/PHD"/>
</dbReference>
<dbReference type="eggNOG" id="ENOG502SR47">
    <property type="taxonomic scope" value="Eukaryota"/>
</dbReference>
<dbReference type="PANTHER" id="PTHR31569:SF4">
    <property type="entry name" value="SWIM-TYPE DOMAIN-CONTAINING PROTEIN"/>
    <property type="match status" value="1"/>
</dbReference>
<dbReference type="GO" id="GO:0008270">
    <property type="term" value="F:zinc ion binding"/>
    <property type="evidence" value="ECO:0007669"/>
    <property type="project" value="UniProtKB-KW"/>
</dbReference>
<dbReference type="InterPro" id="IPR048325">
    <property type="entry name" value="ZSWIM3_N"/>
</dbReference>
<feature type="domain" description="PHD-type" evidence="5">
    <location>
        <begin position="338"/>
        <end position="387"/>
    </location>
</feature>
<dbReference type="InterPro" id="IPR011011">
    <property type="entry name" value="Znf_FYVE_PHD"/>
</dbReference>
<dbReference type="InterPro" id="IPR052579">
    <property type="entry name" value="Zinc_finger_SWIM"/>
</dbReference>
<dbReference type="InterPro" id="IPR019786">
    <property type="entry name" value="Zinc_finger_PHD-type_CS"/>
</dbReference>
<accession>A0A1X7TVJ8</accession>
<evidence type="ECO:0000256" key="4">
    <source>
        <dbReference type="PROSITE-ProRule" id="PRU00146"/>
    </source>
</evidence>
<dbReference type="PROSITE" id="PS01359">
    <property type="entry name" value="ZF_PHD_1"/>
    <property type="match status" value="1"/>
</dbReference>
<dbReference type="PANTHER" id="PTHR31569">
    <property type="entry name" value="SWIM-TYPE DOMAIN-CONTAINING PROTEIN"/>
    <property type="match status" value="1"/>
</dbReference>
<organism evidence="6">
    <name type="scientific">Amphimedon queenslandica</name>
    <name type="common">Sponge</name>
    <dbReference type="NCBI Taxonomy" id="400682"/>
    <lineage>
        <taxon>Eukaryota</taxon>
        <taxon>Metazoa</taxon>
        <taxon>Porifera</taxon>
        <taxon>Demospongiae</taxon>
        <taxon>Heteroscleromorpha</taxon>
        <taxon>Haplosclerida</taxon>
        <taxon>Niphatidae</taxon>
        <taxon>Amphimedon</taxon>
    </lineage>
</organism>